<evidence type="ECO:0000313" key="7">
    <source>
        <dbReference type="Proteomes" id="UP000235616"/>
    </source>
</evidence>
<dbReference type="AlphaFoldDB" id="A0A2N7VEN0"/>
<dbReference type="Proteomes" id="UP000235616">
    <property type="component" value="Unassembled WGS sequence"/>
</dbReference>
<evidence type="ECO:0000313" key="6">
    <source>
        <dbReference type="EMBL" id="PMS15612.1"/>
    </source>
</evidence>
<keyword evidence="4 5" id="KW-0472">Membrane</keyword>
<protein>
    <submittedName>
        <fullName evidence="6">Type IV secretion system protein VirB3</fullName>
    </submittedName>
</protein>
<name>A0A2N7VEN0_9BURK</name>
<keyword evidence="3 5" id="KW-1133">Transmembrane helix</keyword>
<gene>
    <name evidence="6" type="ORF">C0Z18_26730</name>
</gene>
<evidence type="ECO:0000256" key="3">
    <source>
        <dbReference type="ARBA" id="ARBA00022989"/>
    </source>
</evidence>
<dbReference type="RefSeq" id="WP_102648451.1">
    <property type="nucleotide sequence ID" value="NZ_PNYA01000030.1"/>
</dbReference>
<proteinExistence type="predicted"/>
<organism evidence="6 7">
    <name type="scientific">Trinickia dabaoshanensis</name>
    <dbReference type="NCBI Taxonomy" id="564714"/>
    <lineage>
        <taxon>Bacteria</taxon>
        <taxon>Pseudomonadati</taxon>
        <taxon>Pseudomonadota</taxon>
        <taxon>Betaproteobacteria</taxon>
        <taxon>Burkholderiales</taxon>
        <taxon>Burkholderiaceae</taxon>
        <taxon>Trinickia</taxon>
    </lineage>
</organism>
<evidence type="ECO:0000256" key="5">
    <source>
        <dbReference type="SAM" id="Phobius"/>
    </source>
</evidence>
<sequence>MSRDERTLYPSFEGLNRTAMVWGIPMLPGMLVVGVSLVAGLIAGMVLGPGGLLLALAGVPVLMFFKFQCVTDDQALRIMGFEFMCWVMRFRCRLFGKGLTLSPMRYGRGKKQLIRSFQATDDRALFEAFVLKLMQEDLMEKQCVQEPETQQEA</sequence>
<evidence type="ECO:0000256" key="4">
    <source>
        <dbReference type="ARBA" id="ARBA00023136"/>
    </source>
</evidence>
<comment type="caution">
    <text evidence="6">The sequence shown here is derived from an EMBL/GenBank/DDBJ whole genome shotgun (WGS) entry which is preliminary data.</text>
</comment>
<accession>A0A2N7VEN0</accession>
<evidence type="ECO:0000256" key="2">
    <source>
        <dbReference type="ARBA" id="ARBA00022692"/>
    </source>
</evidence>
<feature type="transmembrane region" description="Helical" evidence="5">
    <location>
        <begin position="52"/>
        <end position="69"/>
    </location>
</feature>
<feature type="transmembrane region" description="Helical" evidence="5">
    <location>
        <begin position="21"/>
        <end position="46"/>
    </location>
</feature>
<dbReference type="InterPro" id="IPR007792">
    <property type="entry name" value="T4SS_VirB3/TrbD/AvhB"/>
</dbReference>
<keyword evidence="7" id="KW-1185">Reference proteome</keyword>
<comment type="subcellular location">
    <subcellularLocation>
        <location evidence="1">Membrane</location>
    </subcellularLocation>
</comment>
<dbReference type="Pfam" id="PF05101">
    <property type="entry name" value="VirB3"/>
    <property type="match status" value="1"/>
</dbReference>
<keyword evidence="2 5" id="KW-0812">Transmembrane</keyword>
<dbReference type="GO" id="GO:0016020">
    <property type="term" value="C:membrane"/>
    <property type="evidence" value="ECO:0007669"/>
    <property type="project" value="UniProtKB-SubCell"/>
</dbReference>
<dbReference type="OrthoDB" id="6631425at2"/>
<reference evidence="6 7" key="1">
    <citation type="submission" date="2018-01" db="EMBL/GenBank/DDBJ databases">
        <title>Whole genome analyses suggest that Burkholderia sensu lato contains two further novel genera in the rhizoxinica-symbiotica group Mycetohabitans gen. nov., and Trinickia gen. nov.: implications for the evolution of diazotrophy and nodulation in the Burkholderiaceae.</title>
        <authorList>
            <person name="Estrada-de los Santos P."/>
            <person name="Palmer M."/>
            <person name="Chavez-Ramirez B."/>
            <person name="Beukes C."/>
            <person name="Steenkamp E.T."/>
            <person name="Hirsch A.M."/>
            <person name="Manyaka P."/>
            <person name="Maluk M."/>
            <person name="Lafos M."/>
            <person name="Crook M."/>
            <person name="Gross E."/>
            <person name="Simon M.F."/>
            <person name="Bueno dos Reis Junior F."/>
            <person name="Poole P.S."/>
            <person name="Venter S.N."/>
            <person name="James E.K."/>
        </authorList>
    </citation>
    <scope>NUCLEOTIDE SEQUENCE [LARGE SCALE GENOMIC DNA]</scope>
    <source>
        <strain evidence="6 7">GIMN1.004</strain>
    </source>
</reference>
<evidence type="ECO:0000256" key="1">
    <source>
        <dbReference type="ARBA" id="ARBA00004370"/>
    </source>
</evidence>
<dbReference type="EMBL" id="PNYA01000030">
    <property type="protein sequence ID" value="PMS15612.1"/>
    <property type="molecule type" value="Genomic_DNA"/>
</dbReference>